<name>A0A0C7R435_PARSO</name>
<dbReference type="EMBL" id="CEKZ01000003">
    <property type="protein sequence ID" value="CEQ02919.1"/>
    <property type="molecule type" value="Genomic_DNA"/>
</dbReference>
<gene>
    <name evidence="1" type="ORF">R28058_06521</name>
</gene>
<dbReference type="Proteomes" id="UP000049127">
    <property type="component" value="Unassembled WGS sequence"/>
</dbReference>
<dbReference type="Gene3D" id="1.25.40.10">
    <property type="entry name" value="Tetratricopeptide repeat domain"/>
    <property type="match status" value="1"/>
</dbReference>
<dbReference type="RefSeq" id="WP_055341464.1">
    <property type="nucleotide sequence ID" value="NZ_CEKZ01000003.1"/>
</dbReference>
<organism evidence="1 2">
    <name type="scientific">Paraclostridium sordellii</name>
    <name type="common">Clostridium sordellii</name>
    <dbReference type="NCBI Taxonomy" id="1505"/>
    <lineage>
        <taxon>Bacteria</taxon>
        <taxon>Bacillati</taxon>
        <taxon>Bacillota</taxon>
        <taxon>Clostridia</taxon>
        <taxon>Peptostreptococcales</taxon>
        <taxon>Peptostreptococcaceae</taxon>
        <taxon>Paraclostridium</taxon>
    </lineage>
</organism>
<dbReference type="AlphaFoldDB" id="A0A0C7R435"/>
<keyword evidence="1" id="KW-0449">Lipoprotein</keyword>
<dbReference type="OrthoDB" id="2438161at2"/>
<protein>
    <submittedName>
        <fullName evidence="1">Lipoprotein</fullName>
    </submittedName>
</protein>
<evidence type="ECO:0000313" key="2">
    <source>
        <dbReference type="Proteomes" id="UP000049127"/>
    </source>
</evidence>
<proteinExistence type="predicted"/>
<dbReference type="PROSITE" id="PS51257">
    <property type="entry name" value="PROKAR_LIPOPROTEIN"/>
    <property type="match status" value="1"/>
</dbReference>
<reference evidence="1 2" key="1">
    <citation type="submission" date="2015-01" db="EMBL/GenBank/DDBJ databases">
        <authorList>
            <person name="Aslett A.Martin."/>
            <person name="De Silva Nishadi"/>
        </authorList>
    </citation>
    <scope>NUCLEOTIDE SEQUENCE [LARGE SCALE GENOMIC DNA]</scope>
    <source>
        <strain evidence="1 2">R28058</strain>
    </source>
</reference>
<sequence>MKKIGIIITLILLVISLVGCENSESKKAVEQGKVEMKNKEYDKALASFKVALDKDSGNEEAKRLTTLINNYNKANVEFEKDNIDDANKFMNQIDEGTIEDSIKNDIDNLKAKIHQQDKIDKEIVHIKELIKDKKYEESKKSIDKIDSNKLNNKDKKEIDELKDEIYLGLLQI</sequence>
<dbReference type="SUPFAM" id="SSF48452">
    <property type="entry name" value="TPR-like"/>
    <property type="match status" value="1"/>
</dbReference>
<accession>A0A0C7R435</accession>
<dbReference type="InterPro" id="IPR011990">
    <property type="entry name" value="TPR-like_helical_dom_sf"/>
</dbReference>
<evidence type="ECO:0000313" key="1">
    <source>
        <dbReference type="EMBL" id="CEQ02919.1"/>
    </source>
</evidence>